<feature type="domain" description="PIPK" evidence="9">
    <location>
        <begin position="350"/>
        <end position="773"/>
    </location>
</feature>
<dbReference type="SMART" id="SM00698">
    <property type="entry name" value="MORN"/>
    <property type="match status" value="8"/>
</dbReference>
<dbReference type="PANTHER" id="PTHR23086:SF104">
    <property type="entry name" value="PHOSPHATIDYLINOSITOL 4-PHOSPHATE 5-KINASE 7"/>
    <property type="match status" value="1"/>
</dbReference>
<dbReference type="InterPro" id="IPR003409">
    <property type="entry name" value="MORN"/>
</dbReference>
<dbReference type="PIRSF" id="PIRSF037274">
    <property type="entry name" value="PIP5K_plant_prd"/>
    <property type="match status" value="1"/>
</dbReference>
<evidence type="ECO:0000256" key="5">
    <source>
        <dbReference type="ARBA" id="ARBA00022777"/>
    </source>
</evidence>
<protein>
    <recommendedName>
        <fullName evidence="7">Phosphatidylinositol 4-phosphate 5-kinase</fullName>
        <ecNumber evidence="7">2.7.1.68</ecNumber>
    </recommendedName>
</protein>
<evidence type="ECO:0000256" key="7">
    <source>
        <dbReference type="PIRNR" id="PIRNR037274"/>
    </source>
</evidence>
<dbReference type="Gene3D" id="3.30.800.10">
    <property type="entry name" value="Phosphatidylinositol Phosphate Kinase II Beta"/>
    <property type="match status" value="1"/>
</dbReference>
<keyword evidence="3" id="KW-0677">Repeat</keyword>
<keyword evidence="5 7" id="KW-0418">Kinase</keyword>
<dbReference type="GO" id="GO:0005524">
    <property type="term" value="F:ATP binding"/>
    <property type="evidence" value="ECO:0007669"/>
    <property type="project" value="UniProtKB-UniRule"/>
</dbReference>
<feature type="compositionally biased region" description="Polar residues" evidence="8">
    <location>
        <begin position="249"/>
        <end position="258"/>
    </location>
</feature>
<dbReference type="GO" id="GO:0016308">
    <property type="term" value="F:1-phosphatidylinositol-4-phosphate 5-kinase activity"/>
    <property type="evidence" value="ECO:0007669"/>
    <property type="project" value="UniProtKB-UniRule"/>
</dbReference>
<dbReference type="FunFam" id="3.30.800.10:FF:000003">
    <property type="entry name" value="Phosphatidylinositol 4-phosphate 5-kinase"/>
    <property type="match status" value="1"/>
</dbReference>
<evidence type="ECO:0000259" key="9">
    <source>
        <dbReference type="PROSITE" id="PS51455"/>
    </source>
</evidence>
<dbReference type="Pfam" id="PF01504">
    <property type="entry name" value="PIP5K"/>
    <property type="match status" value="1"/>
</dbReference>
<dbReference type="Gene3D" id="2.20.110.10">
    <property type="entry name" value="Histone H3 K4-specific methyltransferase SET7/9 N-terminal domain"/>
    <property type="match status" value="3"/>
</dbReference>
<evidence type="ECO:0000256" key="6">
    <source>
        <dbReference type="ARBA" id="ARBA00022840"/>
    </source>
</evidence>
<sequence>MDSILRRGDREFSNGDLYSGEVKGSLPNGKGKYEWSDGTIYEGDWDEGKICGKGKLMWSSGATYEGDFSGGYLHGVGTMTSPNESVYSGTWRMNIRHGLGRKEYCNSDVYDGSWKEGLQEGRGSYSWTNGNRYIGNWKKGVMCGRGVMRWENGDLFDGYWLNGFRHGSGVYKFADGCLYYGTWSRGLKDGKGVFYPAGSSKHPSLKKWCRSLEYDDTGKFILSRSSSINVEELRNTSTVTRSLSVRTSASGTTKTSGRISDRFTDEKWRTSDPPPRDFLCHGPLSKSARSSGSGQSEGQDKNRIVYEREYMQGVLIRETVTTSADKSHKIRPPNLPKEVKARSFMTFLKGEHNYYLMLNLQLGIRYTVGKITPVPRREVRASDFSERARIMMYFPSNGSQYTPPHKSIDFAWKDYCPMVFRNLREMFKLDAADYMMSICGDDGLREISSPGKSGSIFYLSHDDRFVIKTLKRSELKVLLRMLPRYYEHVGDHENTLITKFFGVHRIKLKWGKKVRFVVMGNMFCTELKIHRRYDLKGSTQGRFTEKSKIREKTTMKDLDLAYEFHMDKLLREALFKQIFLDCAFLESLQIIDYSLLLGLHFRAPEQLNDVLEPPNAMSDQESDSVGSVEVSVPHEPSIPPKGLLLVTHEPNSVNTAPGPHIRGSTLRAFSVGEQEVDLILPGTARLRVQLGVNMPAQAHHKLRQDGEEPGTVELFEVYDVVVYMGIIDILQEYNMKKRMEHTCKSMQYDPMTISAIEPTLYSKRFTDFLLKVFPEKA</sequence>
<keyword evidence="4 7" id="KW-0547">Nucleotide-binding</keyword>
<dbReference type="InterPro" id="IPR002498">
    <property type="entry name" value="PInositol-4-P-4/5-kinase_core"/>
</dbReference>
<evidence type="ECO:0000256" key="8">
    <source>
        <dbReference type="SAM" id="MobiDB-lite"/>
    </source>
</evidence>
<dbReference type="GO" id="GO:0046854">
    <property type="term" value="P:phosphatidylinositol phosphate biosynthetic process"/>
    <property type="evidence" value="ECO:0007669"/>
    <property type="project" value="TreeGrafter"/>
</dbReference>
<dbReference type="Gene3D" id="3.30.810.10">
    <property type="entry name" value="2-Layer Sandwich"/>
    <property type="match status" value="1"/>
</dbReference>
<dbReference type="SMART" id="SM00330">
    <property type="entry name" value="PIPKc"/>
    <property type="match status" value="1"/>
</dbReference>
<dbReference type="GO" id="GO:0005886">
    <property type="term" value="C:plasma membrane"/>
    <property type="evidence" value="ECO:0007669"/>
    <property type="project" value="TreeGrafter"/>
</dbReference>
<keyword evidence="2 7" id="KW-0808">Transferase</keyword>
<gene>
    <name evidence="10" type="ORF">MP_TR23273_c0_g1_i1_g.67739</name>
</gene>
<dbReference type="PANTHER" id="PTHR23086">
    <property type="entry name" value="PHOSPHATIDYLINOSITOL-4-PHOSPHATE 5-KINASE"/>
    <property type="match status" value="1"/>
</dbReference>
<name>A0A1J3JPB8_NOCCA</name>
<dbReference type="FunFam" id="2.20.110.10:FF:000027">
    <property type="entry name" value="Phosphatidylinositol 4-phosphate 5-kinase"/>
    <property type="match status" value="1"/>
</dbReference>
<dbReference type="EMBL" id="GEVM01012162">
    <property type="protein sequence ID" value="JAU93776.1"/>
    <property type="molecule type" value="Transcribed_RNA"/>
</dbReference>
<dbReference type="InterPro" id="IPR027483">
    <property type="entry name" value="PInositol-4-P-4/5-kinase_C_sf"/>
</dbReference>
<feature type="compositionally biased region" description="Basic and acidic residues" evidence="8">
    <location>
        <begin position="259"/>
        <end position="279"/>
    </location>
</feature>
<dbReference type="PROSITE" id="PS51455">
    <property type="entry name" value="PIPK"/>
    <property type="match status" value="1"/>
</dbReference>
<accession>A0A1J3JPB8</accession>
<proteinExistence type="predicted"/>
<dbReference type="InterPro" id="IPR027484">
    <property type="entry name" value="PInositol-4-P-5-kinase_N"/>
</dbReference>
<dbReference type="AlphaFoldDB" id="A0A1J3JPB8"/>
<comment type="catalytic activity">
    <reaction evidence="1 7">
        <text>a 1,2-diacyl-sn-glycero-3-phospho-(1D-myo-inositol 4-phosphate) + ATP = a 1,2-diacyl-sn-glycero-3-phospho-(1D-myo-inositol-4,5-bisphosphate) + ADP + H(+)</text>
        <dbReference type="Rhea" id="RHEA:14425"/>
        <dbReference type="ChEBI" id="CHEBI:15378"/>
        <dbReference type="ChEBI" id="CHEBI:30616"/>
        <dbReference type="ChEBI" id="CHEBI:58178"/>
        <dbReference type="ChEBI" id="CHEBI:58456"/>
        <dbReference type="ChEBI" id="CHEBI:456216"/>
        <dbReference type="EC" id="2.7.1.68"/>
    </reaction>
</comment>
<evidence type="ECO:0000256" key="2">
    <source>
        <dbReference type="ARBA" id="ARBA00022679"/>
    </source>
</evidence>
<feature type="compositionally biased region" description="Low complexity" evidence="8">
    <location>
        <begin position="282"/>
        <end position="297"/>
    </location>
</feature>
<dbReference type="InterPro" id="IPR017163">
    <property type="entry name" value="PIno-4-P-5_kinase_pln"/>
</dbReference>
<keyword evidence="6 7" id="KW-0067">ATP-binding</keyword>
<dbReference type="SUPFAM" id="SSF56104">
    <property type="entry name" value="SAICAR synthase-like"/>
    <property type="match status" value="1"/>
</dbReference>
<dbReference type="InterPro" id="IPR023610">
    <property type="entry name" value="PInositol-4/5-P-5/4-kinase"/>
</dbReference>
<dbReference type="Pfam" id="PF02493">
    <property type="entry name" value="MORN"/>
    <property type="match status" value="8"/>
</dbReference>
<dbReference type="SUPFAM" id="SSF82185">
    <property type="entry name" value="Histone H3 K4-specific methyltransferase SET7/9 N-terminal domain"/>
    <property type="match status" value="2"/>
</dbReference>
<feature type="region of interest" description="Disordered" evidence="8">
    <location>
        <begin position="244"/>
        <end position="303"/>
    </location>
</feature>
<dbReference type="EC" id="2.7.1.68" evidence="7"/>
<dbReference type="CDD" id="cd17302">
    <property type="entry name" value="PIPKc_AtPIP5K_like"/>
    <property type="match status" value="1"/>
</dbReference>
<evidence type="ECO:0000256" key="3">
    <source>
        <dbReference type="ARBA" id="ARBA00022737"/>
    </source>
</evidence>
<organism evidence="10">
    <name type="scientific">Noccaea caerulescens</name>
    <name type="common">Alpine penny-cress</name>
    <name type="synonym">Thlaspi caerulescens</name>
    <dbReference type="NCBI Taxonomy" id="107243"/>
    <lineage>
        <taxon>Eukaryota</taxon>
        <taxon>Viridiplantae</taxon>
        <taxon>Streptophyta</taxon>
        <taxon>Embryophyta</taxon>
        <taxon>Tracheophyta</taxon>
        <taxon>Spermatophyta</taxon>
        <taxon>Magnoliopsida</taxon>
        <taxon>eudicotyledons</taxon>
        <taxon>Gunneridae</taxon>
        <taxon>Pentapetalae</taxon>
        <taxon>rosids</taxon>
        <taxon>malvids</taxon>
        <taxon>Brassicales</taxon>
        <taxon>Brassicaceae</taxon>
        <taxon>Coluteocarpeae</taxon>
        <taxon>Noccaea</taxon>
    </lineage>
</organism>
<evidence type="ECO:0000256" key="4">
    <source>
        <dbReference type="ARBA" id="ARBA00022741"/>
    </source>
</evidence>
<evidence type="ECO:0000313" key="10">
    <source>
        <dbReference type="EMBL" id="JAU93776.1"/>
    </source>
</evidence>
<reference evidence="10" key="1">
    <citation type="submission" date="2016-07" db="EMBL/GenBank/DDBJ databases">
        <title>De novo transcriptome assembly of four accessions of the metal hyperaccumulator plant Noccaea caerulescens.</title>
        <authorList>
            <person name="Blande D."/>
            <person name="Halimaa P."/>
            <person name="Tervahauta A.I."/>
            <person name="Aarts M.G."/>
            <person name="Karenlampi S.O."/>
        </authorList>
    </citation>
    <scope>NUCLEOTIDE SEQUENCE</scope>
</reference>
<evidence type="ECO:0000256" key="1">
    <source>
        <dbReference type="ARBA" id="ARBA00000444"/>
    </source>
</evidence>